<dbReference type="InterPro" id="IPR009875">
    <property type="entry name" value="PilZ_domain"/>
</dbReference>
<evidence type="ECO:0000259" key="1">
    <source>
        <dbReference type="Pfam" id="PF07238"/>
    </source>
</evidence>
<proteinExistence type="predicted"/>
<reference evidence="2 3" key="1">
    <citation type="submission" date="2023-07" db="EMBL/GenBank/DDBJ databases">
        <title>Sorghum-associated microbial communities from plants grown in Nebraska, USA.</title>
        <authorList>
            <person name="Schachtman D."/>
        </authorList>
    </citation>
    <scope>NUCLEOTIDE SEQUENCE [LARGE SCALE GENOMIC DNA]</scope>
    <source>
        <strain evidence="2 3">BE190</strain>
    </source>
</reference>
<name>A0ABU1V3U1_9GAMM</name>
<gene>
    <name evidence="2" type="ORF">J2X05_004041</name>
</gene>
<dbReference type="Proteomes" id="UP001253595">
    <property type="component" value="Unassembled WGS sequence"/>
</dbReference>
<dbReference type="SUPFAM" id="SSF141371">
    <property type="entry name" value="PilZ domain-like"/>
    <property type="match status" value="1"/>
</dbReference>
<dbReference type="Gene3D" id="2.40.10.220">
    <property type="entry name" value="predicted glycosyltransferase like domains"/>
    <property type="match status" value="1"/>
</dbReference>
<accession>A0ABU1V3U1</accession>
<sequence>MNERRVFERTSTSVRVEMSHPSFGTIIGFARDISDGGAQVQIENQVCPPVGTEVSVKFKKAVGAINAEPVRMRVVHQLRNTIGLMFVRGAV</sequence>
<dbReference type="RefSeq" id="WP_310075891.1">
    <property type="nucleotide sequence ID" value="NZ_JAVDVX010000009.1"/>
</dbReference>
<dbReference type="EMBL" id="JAVDVX010000009">
    <property type="protein sequence ID" value="MDR7092003.1"/>
    <property type="molecule type" value="Genomic_DNA"/>
</dbReference>
<organism evidence="2 3">
    <name type="scientific">Cellvibrio fibrivorans</name>
    <dbReference type="NCBI Taxonomy" id="126350"/>
    <lineage>
        <taxon>Bacteria</taxon>
        <taxon>Pseudomonadati</taxon>
        <taxon>Pseudomonadota</taxon>
        <taxon>Gammaproteobacteria</taxon>
        <taxon>Cellvibrionales</taxon>
        <taxon>Cellvibrionaceae</taxon>
        <taxon>Cellvibrio</taxon>
    </lineage>
</organism>
<protein>
    <recommendedName>
        <fullName evidence="1">PilZ domain-containing protein</fullName>
    </recommendedName>
</protein>
<feature type="domain" description="PilZ" evidence="1">
    <location>
        <begin position="3"/>
        <end position="87"/>
    </location>
</feature>
<comment type="caution">
    <text evidence="2">The sequence shown here is derived from an EMBL/GenBank/DDBJ whole genome shotgun (WGS) entry which is preliminary data.</text>
</comment>
<keyword evidence="3" id="KW-1185">Reference proteome</keyword>
<dbReference type="Pfam" id="PF07238">
    <property type="entry name" value="PilZ"/>
    <property type="match status" value="1"/>
</dbReference>
<evidence type="ECO:0000313" key="3">
    <source>
        <dbReference type="Proteomes" id="UP001253595"/>
    </source>
</evidence>
<evidence type="ECO:0000313" key="2">
    <source>
        <dbReference type="EMBL" id="MDR7092003.1"/>
    </source>
</evidence>